<dbReference type="PROSITE" id="PS52031">
    <property type="entry name" value="GG_LECTIN"/>
    <property type="match status" value="2"/>
</dbReference>
<dbReference type="InterPro" id="IPR001881">
    <property type="entry name" value="EGF-like_Ca-bd_dom"/>
</dbReference>
<feature type="domain" description="EGF-like" evidence="8">
    <location>
        <begin position="989"/>
        <end position="1025"/>
    </location>
</feature>
<feature type="domain" description="EGF-like" evidence="8">
    <location>
        <begin position="1595"/>
        <end position="1631"/>
    </location>
</feature>
<dbReference type="Gene3D" id="2.60.120.260">
    <property type="entry name" value="Galactose-binding domain-like"/>
    <property type="match status" value="2"/>
</dbReference>
<feature type="domain" description="F5/8 type C" evidence="7">
    <location>
        <begin position="677"/>
        <end position="830"/>
    </location>
</feature>
<evidence type="ECO:0000256" key="6">
    <source>
        <dbReference type="PROSITE-ProRule" id="PRU00076"/>
    </source>
</evidence>
<feature type="domain" description="EGF-like" evidence="8">
    <location>
        <begin position="1027"/>
        <end position="1063"/>
    </location>
</feature>
<evidence type="ECO:0000256" key="1">
    <source>
        <dbReference type="ARBA" id="ARBA00022536"/>
    </source>
</evidence>
<feature type="domain" description="EGF-like" evidence="8">
    <location>
        <begin position="1179"/>
        <end position="1215"/>
    </location>
</feature>
<feature type="domain" description="EGF-like" evidence="8">
    <location>
        <begin position="1519"/>
        <end position="1555"/>
    </location>
</feature>
<dbReference type="InterPro" id="IPR000742">
    <property type="entry name" value="EGF"/>
</dbReference>
<feature type="disulfide bond" evidence="6">
    <location>
        <begin position="1621"/>
        <end position="1630"/>
    </location>
</feature>
<feature type="disulfide bond" evidence="6">
    <location>
        <begin position="1053"/>
        <end position="1062"/>
    </location>
</feature>
<feature type="domain" description="EGF-like" evidence="8">
    <location>
        <begin position="1141"/>
        <end position="1177"/>
    </location>
</feature>
<organism evidence="9 10">
    <name type="scientific">Porites lobata</name>
    <dbReference type="NCBI Taxonomy" id="104759"/>
    <lineage>
        <taxon>Eukaryota</taxon>
        <taxon>Metazoa</taxon>
        <taxon>Cnidaria</taxon>
        <taxon>Anthozoa</taxon>
        <taxon>Hexacorallia</taxon>
        <taxon>Scleractinia</taxon>
        <taxon>Fungiina</taxon>
        <taxon>Poritidae</taxon>
        <taxon>Porites</taxon>
    </lineage>
</organism>
<dbReference type="InterPro" id="IPR000152">
    <property type="entry name" value="EGF-type_Asp/Asn_hydroxyl_site"/>
</dbReference>
<evidence type="ECO:0000313" key="9">
    <source>
        <dbReference type="EMBL" id="CAH3042429.1"/>
    </source>
</evidence>
<dbReference type="InterPro" id="IPR009030">
    <property type="entry name" value="Growth_fac_rcpt_cys_sf"/>
</dbReference>
<dbReference type="Pfam" id="PF15711">
    <property type="entry name" value="ILEI"/>
    <property type="match status" value="3"/>
</dbReference>
<dbReference type="SMART" id="SM00181">
    <property type="entry name" value="EGF"/>
    <property type="match status" value="18"/>
</dbReference>
<feature type="disulfide bond" evidence="6">
    <location>
        <begin position="1167"/>
        <end position="1176"/>
    </location>
</feature>
<dbReference type="Gene3D" id="2.10.25.10">
    <property type="entry name" value="Laminin"/>
    <property type="match status" value="18"/>
</dbReference>
<dbReference type="PANTHER" id="PTHR12916">
    <property type="entry name" value="CYTOCHROME C OXIDASE POLYPEPTIDE VIC-2"/>
    <property type="match status" value="1"/>
</dbReference>
<feature type="domain" description="EGF-like" evidence="8">
    <location>
        <begin position="1368"/>
        <end position="1404"/>
    </location>
</feature>
<dbReference type="InterPro" id="IPR018097">
    <property type="entry name" value="EGF_Ca-bd_CS"/>
</dbReference>
<feature type="disulfide bond" evidence="6">
    <location>
        <begin position="1507"/>
        <end position="1516"/>
    </location>
</feature>
<dbReference type="PROSITE" id="PS01186">
    <property type="entry name" value="EGF_2"/>
    <property type="match status" value="17"/>
</dbReference>
<dbReference type="Proteomes" id="UP001159405">
    <property type="component" value="Unassembled WGS sequence"/>
</dbReference>
<dbReference type="PROSITE" id="PS01286">
    <property type="entry name" value="FA58C_2"/>
    <property type="match status" value="1"/>
</dbReference>
<feature type="disulfide bond" evidence="6">
    <location>
        <begin position="1280"/>
        <end position="1289"/>
    </location>
</feature>
<dbReference type="CDD" id="cd00054">
    <property type="entry name" value="EGF_CA"/>
    <property type="match status" value="18"/>
</dbReference>
<comment type="caution">
    <text evidence="6">Lacks conserved residue(s) required for the propagation of feature annotation.</text>
</comment>
<dbReference type="PROSITE" id="PS01187">
    <property type="entry name" value="EGF_CA"/>
    <property type="match status" value="5"/>
</dbReference>
<feature type="disulfide bond" evidence="6">
    <location>
        <begin position="1469"/>
        <end position="1478"/>
    </location>
</feature>
<evidence type="ECO:0000259" key="8">
    <source>
        <dbReference type="PROSITE" id="PS50026"/>
    </source>
</evidence>
<dbReference type="PRINTS" id="PR00010">
    <property type="entry name" value="EGFBLOOD"/>
</dbReference>
<feature type="disulfide bond" evidence="6">
    <location>
        <begin position="1243"/>
        <end position="1252"/>
    </location>
</feature>
<feature type="disulfide bond" evidence="6">
    <location>
        <begin position="1356"/>
        <end position="1365"/>
    </location>
</feature>
<keyword evidence="2" id="KW-0732">Signal</keyword>
<feature type="disulfide bond" evidence="6">
    <location>
        <begin position="1545"/>
        <end position="1554"/>
    </location>
</feature>
<dbReference type="Pfam" id="PF00754">
    <property type="entry name" value="F5_F8_type_C"/>
    <property type="match status" value="2"/>
</dbReference>
<dbReference type="InterPro" id="IPR013032">
    <property type="entry name" value="EGF-like_CS"/>
</dbReference>
<sequence length="1670" mass="180213">GFFKPRQRRAVSVKFMDMRIRSEGCDDPGKTTDTCGIAYLYVNGVNHSLRKRGFNIVVADTKTGAVIDKKAFDTSADAGSGEKLRDYLNTITGEKAVLIATQDSAVNHWQAARDSLKKLGVTEPIIMERRSSFAFIGYAGAQKPSWIAQEQRKIAQGPSVINLRIAVQHSPPQPSMSVFLRSEGCSDPGKTGCGRGYIKVNNQEYSLFSRGVNVAVFSSEGVFLETRAFDTHSLHNAGLSGAAYLNKLSGEKIVLVSFQDEASVRGAPVIAALKRLGAMDPIVLDYRGSFALAGYAGSYLPSWVSQAQAKRALGPSIVTTVIDPVGVLDIHVRSEGCDDPGKAPGTCGIAYIKVNGVDHSLHRRGHNVVIVDAKTGRVDGKAHFDTHADGTAGTRLAAHLDAIRGHKIVLVAVQDAAANHFAAAFNALRRLGAKDPFVAEFRGSYAFAGYSQPNKPSWVTQVQHGRAKGPSEFRITIPLILPAYETIGCYKDKSDRAIPKLEGKDPILDGGYKQRINAIDKCYRAARKRGFKVFSVQDSGQCFSSSTAQKTFNKHGVSSACNFDGEGAAWNNQVYFIKDYLTSFGCFKDTGNRAIPPLEGKDPILDGSNYQNRKHAIAKCAVASLRKDYHMFALQHDGWCASSTTAENTFDKHGRGGSCQGGGEGGPWANDVYVLECQEALGMESGAILDGKITASSQWDPNHAPHQARLNYKPPAGKAGSWSAKTNDANQWLQIDLGGAFTKVTRVASQGRHAVAQWVTKYRLKYSNDGVNYQDYKEESQTVVEEFEGNMDSNNIVSHELKPPIWARYIRFHPKTWYSHISMRVEVYGCKKDCQSPLGMQSGAILDGQVTASSQWNSNHAPHQARLHYIPPAGKAGSWSAKTNDANQWLKVDLGTHSRVTRVASQGRYAVNQWVTKYKLQFGDDGNNFMDYQAAPGGAATVFTANSDQNTVIYHPLYPTIKGRYIRLLIVAWYRHISMRVEIYGCHLDVNECANNPCKNGAVCVNLIGSYRCNCKAGYSGNHCETNVNECAPAPCQNGATCVDLVGSYRCDCKVGYTGSNCETNINDCAPDPCQNGAKCVDLVGSHRCDCKAGYTGSNCETNINDCVPNPCQNGATCVDQVGSYRCDCVAGYTGSNCETNINECTKNPCKNGATCVNLKGSYRCNCKSGFTGNTCGTDINECTNNPCKNGATCVNLVGSYRCNCKSGYTGKNCETDINECTNNPCKNSASCVNLAGSYRCDCKSGYTGNNCETVNECESSPCKNGAACRDMVGGYRCYCLAGYTGNNCDTNINECAPAPCQNGATCVDQVGSYRCDCVAGYTGSNCETNINACAPDPCQNEATCTDLVGSYRCDCKAGYTGSNCETNINECVPNPCQNGATCVDQVGSHRCDCLTGYTGSNCETNIDDCAPTPCKNGATCVDLVGSYRCNCPSGYTGSNCETNECRLSKPCKNGATCTDQPGSYSCKCTSAYSGKNCNTDVNECWDNPCKNGAICVNLKGSYRCNCKSGYTGKDCGTDINECTKNPCKNGATCVNLKGSYRCDCKSGYTGNNCETDINECKEKPCKNGATCVNLKGSYRCNCKSGYTGKNCETDINECTENPCKNGATCVNLKGSYRCNCKSGYIGKNCETVNFACTENPCKNGATCVNLKGSYRCDCKSGYTENNCET</sequence>
<feature type="disulfide bond" evidence="6">
    <location>
        <begin position="1432"/>
        <end position="1441"/>
    </location>
</feature>
<feature type="domain" description="EGF-like" evidence="8">
    <location>
        <begin position="1103"/>
        <end position="1139"/>
    </location>
</feature>
<dbReference type="CDD" id="cd00057">
    <property type="entry name" value="FA58C"/>
    <property type="match status" value="2"/>
</dbReference>
<keyword evidence="4 6" id="KW-1015">Disulfide bond</keyword>
<dbReference type="PROSITE" id="PS50022">
    <property type="entry name" value="FA58C_3"/>
    <property type="match status" value="2"/>
</dbReference>
<feature type="domain" description="EGF-like" evidence="8">
    <location>
        <begin position="1217"/>
        <end position="1253"/>
    </location>
</feature>
<feature type="domain" description="F5/8 type C" evidence="7">
    <location>
        <begin position="834"/>
        <end position="986"/>
    </location>
</feature>
<dbReference type="SUPFAM" id="SSF57196">
    <property type="entry name" value="EGF/Laminin"/>
    <property type="match status" value="3"/>
</dbReference>
<feature type="non-terminal residue" evidence="9">
    <location>
        <position position="1"/>
    </location>
</feature>
<dbReference type="PROSITE" id="PS00022">
    <property type="entry name" value="EGF_1"/>
    <property type="match status" value="17"/>
</dbReference>
<evidence type="ECO:0000256" key="4">
    <source>
        <dbReference type="ARBA" id="ARBA00023157"/>
    </source>
</evidence>
<feature type="disulfide bond" evidence="6">
    <location>
        <begin position="1659"/>
        <end position="1668"/>
    </location>
</feature>
<feature type="disulfide bond" evidence="6">
    <location>
        <begin position="1394"/>
        <end position="1403"/>
    </location>
</feature>
<dbReference type="EMBL" id="CALNXK010000010">
    <property type="protein sequence ID" value="CAH3042429.1"/>
    <property type="molecule type" value="Genomic_DNA"/>
</dbReference>
<feature type="non-terminal residue" evidence="9">
    <location>
        <position position="1670"/>
    </location>
</feature>
<proteinExistence type="predicted"/>
<feature type="domain" description="EGF-like" evidence="8">
    <location>
        <begin position="1443"/>
        <end position="1479"/>
    </location>
</feature>
<keyword evidence="5" id="KW-0325">Glycoprotein</keyword>
<name>A0ABN8N3U3_9CNID</name>
<accession>A0ABN8N3U3</accession>
<feature type="domain" description="EGF-like" evidence="8">
    <location>
        <begin position="1065"/>
        <end position="1101"/>
    </location>
</feature>
<dbReference type="PROSITE" id="PS50026">
    <property type="entry name" value="EGF_3"/>
    <property type="match status" value="18"/>
</dbReference>
<feature type="disulfide bond" evidence="6">
    <location>
        <begin position="1015"/>
        <end position="1024"/>
    </location>
</feature>
<evidence type="ECO:0000259" key="7">
    <source>
        <dbReference type="PROSITE" id="PS50022"/>
    </source>
</evidence>
<evidence type="ECO:0000313" key="10">
    <source>
        <dbReference type="Proteomes" id="UP001159405"/>
    </source>
</evidence>
<feature type="domain" description="EGF-like" evidence="8">
    <location>
        <begin position="1254"/>
        <end position="1290"/>
    </location>
</feature>
<dbReference type="Pfam" id="PF12661">
    <property type="entry name" value="hEGF"/>
    <property type="match status" value="1"/>
</dbReference>
<feature type="disulfide bond" evidence="6">
    <location>
        <begin position="1129"/>
        <end position="1138"/>
    </location>
</feature>
<keyword evidence="10" id="KW-1185">Reference proteome</keyword>
<dbReference type="InterPro" id="IPR000421">
    <property type="entry name" value="FA58C"/>
</dbReference>
<feature type="disulfide bond" evidence="6">
    <location>
        <begin position="1205"/>
        <end position="1214"/>
    </location>
</feature>
<keyword evidence="3" id="KW-0677">Repeat</keyword>
<dbReference type="InterPro" id="IPR008979">
    <property type="entry name" value="Galactose-bd-like_sf"/>
</dbReference>
<evidence type="ECO:0000256" key="2">
    <source>
        <dbReference type="ARBA" id="ARBA00022729"/>
    </source>
</evidence>
<keyword evidence="1 6" id="KW-0245">EGF-like domain</keyword>
<dbReference type="InterPro" id="IPR039477">
    <property type="entry name" value="ILEI/PANDER_dom"/>
</dbReference>
<feature type="disulfide bond" evidence="6">
    <location>
        <begin position="1583"/>
        <end position="1592"/>
    </location>
</feature>
<comment type="caution">
    <text evidence="9">The sequence shown here is derived from an EMBL/GenBank/DDBJ whole genome shotgun (WGS) entry which is preliminary data.</text>
</comment>
<dbReference type="SMART" id="SM00179">
    <property type="entry name" value="EGF_CA"/>
    <property type="match status" value="18"/>
</dbReference>
<feature type="domain" description="EGF-like" evidence="8">
    <location>
        <begin position="1330"/>
        <end position="1366"/>
    </location>
</feature>
<dbReference type="SUPFAM" id="SSF49785">
    <property type="entry name" value="Galactose-binding domain-like"/>
    <property type="match status" value="2"/>
</dbReference>
<dbReference type="InterPro" id="IPR049883">
    <property type="entry name" value="NOTCH1_EGF-like"/>
</dbReference>
<feature type="domain" description="EGF-like" evidence="8">
    <location>
        <begin position="1633"/>
        <end position="1669"/>
    </location>
</feature>
<feature type="disulfide bond" evidence="6">
    <location>
        <begin position="1091"/>
        <end position="1100"/>
    </location>
</feature>
<evidence type="ECO:0000256" key="3">
    <source>
        <dbReference type="ARBA" id="ARBA00022737"/>
    </source>
</evidence>
<evidence type="ECO:0000256" key="5">
    <source>
        <dbReference type="ARBA" id="ARBA00023180"/>
    </source>
</evidence>
<protein>
    <submittedName>
        <fullName evidence="9">Uncharacterized protein</fullName>
    </submittedName>
</protein>
<feature type="disulfide bond" evidence="6">
    <location>
        <begin position="1318"/>
        <end position="1327"/>
    </location>
</feature>
<dbReference type="PANTHER" id="PTHR12916:SF4">
    <property type="entry name" value="UNINFLATABLE, ISOFORM C"/>
    <property type="match status" value="1"/>
</dbReference>
<feature type="domain" description="EGF-like" evidence="8">
    <location>
        <begin position="1481"/>
        <end position="1517"/>
    </location>
</feature>
<dbReference type="SUPFAM" id="SSF57184">
    <property type="entry name" value="Growth factor receptor domain"/>
    <property type="match status" value="5"/>
</dbReference>
<feature type="domain" description="EGF-like" evidence="8">
    <location>
        <begin position="1406"/>
        <end position="1442"/>
    </location>
</feature>
<dbReference type="Pfam" id="PF00008">
    <property type="entry name" value="EGF"/>
    <property type="match status" value="15"/>
</dbReference>
<dbReference type="Pfam" id="PF07645">
    <property type="entry name" value="EGF_CA"/>
    <property type="match status" value="2"/>
</dbReference>
<feature type="domain" description="EGF-like" evidence="8">
    <location>
        <begin position="1292"/>
        <end position="1328"/>
    </location>
</feature>
<dbReference type="PROSITE" id="PS00010">
    <property type="entry name" value="ASX_HYDROXYL"/>
    <property type="match status" value="16"/>
</dbReference>
<gene>
    <name evidence="9" type="ORF">PLOB_00000928</name>
</gene>
<reference evidence="9 10" key="1">
    <citation type="submission" date="2022-05" db="EMBL/GenBank/DDBJ databases">
        <authorList>
            <consortium name="Genoscope - CEA"/>
            <person name="William W."/>
        </authorList>
    </citation>
    <scope>NUCLEOTIDE SEQUENCE [LARGE SCALE GENOMIC DNA]</scope>
</reference>
<feature type="domain" description="EGF-like" evidence="8">
    <location>
        <begin position="1557"/>
        <end position="1593"/>
    </location>
</feature>
<dbReference type="SMART" id="SM00231">
    <property type="entry name" value="FA58C"/>
    <property type="match status" value="2"/>
</dbReference>